<feature type="transmembrane region" description="Helical" evidence="1">
    <location>
        <begin position="371"/>
        <end position="391"/>
    </location>
</feature>
<feature type="transmembrane region" description="Helical" evidence="1">
    <location>
        <begin position="251"/>
        <end position="276"/>
    </location>
</feature>
<feature type="transmembrane region" description="Helical" evidence="1">
    <location>
        <begin position="411"/>
        <end position="431"/>
    </location>
</feature>
<evidence type="ECO:0000313" key="2">
    <source>
        <dbReference type="EMBL" id="MEF3835916.1"/>
    </source>
</evidence>
<evidence type="ECO:0000256" key="1">
    <source>
        <dbReference type="SAM" id="Phobius"/>
    </source>
</evidence>
<protein>
    <submittedName>
        <fullName evidence="2">Uncharacterized protein</fullName>
    </submittedName>
</protein>
<dbReference type="EMBL" id="JAODOP010000004">
    <property type="protein sequence ID" value="MEF3835916.1"/>
    <property type="molecule type" value="Genomic_DNA"/>
</dbReference>
<dbReference type="RefSeq" id="WP_303308192.1">
    <property type="nucleotide sequence ID" value="NZ_JAODOP010000004.1"/>
</dbReference>
<gene>
    <name evidence="2" type="ORF">N1F79_22530</name>
</gene>
<accession>A0ABU7XZU3</accession>
<name>A0ABU7XZU3_9FLAO</name>
<dbReference type="Proteomes" id="UP001337305">
    <property type="component" value="Unassembled WGS sequence"/>
</dbReference>
<feature type="transmembrane region" description="Helical" evidence="1">
    <location>
        <begin position="228"/>
        <end position="245"/>
    </location>
</feature>
<evidence type="ECO:0000313" key="3">
    <source>
        <dbReference type="Proteomes" id="UP001337305"/>
    </source>
</evidence>
<reference evidence="2 3" key="1">
    <citation type="submission" date="2022-09" db="EMBL/GenBank/DDBJ databases">
        <title>Genome sequencing of Flavivirga sp. MEBiC05379.</title>
        <authorList>
            <person name="Oh H.-M."/>
            <person name="Kwon K.K."/>
            <person name="Park M.J."/>
            <person name="Yang S.-H."/>
        </authorList>
    </citation>
    <scope>NUCLEOTIDE SEQUENCE [LARGE SCALE GENOMIC DNA]</scope>
    <source>
        <strain evidence="2 3">MEBiC05379</strain>
    </source>
</reference>
<organism evidence="2 3">
    <name type="scientific">Flavivirga spongiicola</name>
    <dbReference type="NCBI Taxonomy" id="421621"/>
    <lineage>
        <taxon>Bacteria</taxon>
        <taxon>Pseudomonadati</taxon>
        <taxon>Bacteroidota</taxon>
        <taxon>Flavobacteriia</taxon>
        <taxon>Flavobacteriales</taxon>
        <taxon>Flavobacteriaceae</taxon>
        <taxon>Flavivirga</taxon>
    </lineage>
</organism>
<feature type="transmembrane region" description="Helical" evidence="1">
    <location>
        <begin position="163"/>
        <end position="182"/>
    </location>
</feature>
<proteinExistence type="predicted"/>
<feature type="transmembrane region" description="Helical" evidence="1">
    <location>
        <begin position="188"/>
        <end position="208"/>
    </location>
</feature>
<keyword evidence="3" id="KW-1185">Reference proteome</keyword>
<keyword evidence="1" id="KW-0472">Membrane</keyword>
<keyword evidence="1" id="KW-1133">Transmembrane helix</keyword>
<sequence length="561" mass="65269">MRDDLSKNRTKEIYPFRKLAYASFLKGGILLVLGLVFLFLVKSDYKQGNYTQFAIKISSGLAFLIAGVKLLIRGYKNEYDFSLKDIFDKTRDIKINNLLGQRSNVSEEYDKIFRSISFSSSPKEINKIGDLKFLIFKLFSKKGMSDIFDYAPYPISNFIENQLRPIIIIGYFILILIVYGFFNYLEVIPFGMVWINLFILVGLLTLWYPSKIDFIENKNNNYRMGKRILYFIVFYTITVFLYKPYGSDINYWLLATMLALVSIIIYTSIVSFKLIYTTFSNRKEVNVTKSSIGLNNRKIGRQPEFLLSQFEDVISEKTGWYFNGSTNKSGGYVSGDQKHKGTFEYNKLYETNPKIVSTTYNDLIEKKLSTVYTLGVILFSLGLFVIFFGVLTFPDIHFERVSLNADLLVEFAPKIMWSLFFILLGTSLYFFGNRFVYDMFLFFNTEIFFESNLILFNIKGSYDQYEHISGQTKETNTSTDFTPDIQVCQVTSSIFVHPYMESKNIKNLPRFIFKIQDNDILLEFILKDYDKKLAPYTMSVDNLNNKTKIISEDNNDLLSDE</sequence>
<keyword evidence="1" id="KW-0812">Transmembrane</keyword>
<comment type="caution">
    <text evidence="2">The sequence shown here is derived from an EMBL/GenBank/DDBJ whole genome shotgun (WGS) entry which is preliminary data.</text>
</comment>
<feature type="transmembrane region" description="Helical" evidence="1">
    <location>
        <begin position="53"/>
        <end position="72"/>
    </location>
</feature>
<feature type="transmembrane region" description="Helical" evidence="1">
    <location>
        <begin position="21"/>
        <end position="41"/>
    </location>
</feature>